<dbReference type="Proteomes" id="UP001217089">
    <property type="component" value="Unassembled WGS sequence"/>
</dbReference>
<evidence type="ECO:0000259" key="4">
    <source>
        <dbReference type="Pfam" id="PF00135"/>
    </source>
</evidence>
<evidence type="ECO:0000256" key="3">
    <source>
        <dbReference type="RuleBase" id="RU361235"/>
    </source>
</evidence>
<evidence type="ECO:0000256" key="2">
    <source>
        <dbReference type="ARBA" id="ARBA00022801"/>
    </source>
</evidence>
<gene>
    <name evidence="5" type="ORF">KUTeg_019391</name>
</gene>
<dbReference type="PANTHER" id="PTHR43903">
    <property type="entry name" value="NEUROLIGIN"/>
    <property type="match status" value="1"/>
</dbReference>
<reference evidence="5 6" key="1">
    <citation type="submission" date="2022-12" db="EMBL/GenBank/DDBJ databases">
        <title>Chromosome-level genome of Tegillarca granosa.</title>
        <authorList>
            <person name="Kim J."/>
        </authorList>
    </citation>
    <scope>NUCLEOTIDE SEQUENCE [LARGE SCALE GENOMIC DNA]</scope>
    <source>
        <strain evidence="5">Teg-2019</strain>
        <tissue evidence="5">Adductor muscle</tissue>
    </source>
</reference>
<sequence length="430" mass="48536">MYDSSELALTGDVIVVVINYRLNVFGFMTTWDSAAVGNYGLWDQIMALRWVKNNIEDFGGDPDSITIFGESAGAFSVSILSLLPQNKGLFHRVIAQSGTANSPMTFNNDNKSFMKEIFEEVKCNKSDTVSIVECLRAVPSENFSNITMKLFFSGFNDMYISVAPKIDNDLIKKPLDFSTDLDSSLEFFRSLDYMTGYNNGEGASMLAMEERYGSPTSISEGISSDALCSRFMPRIVKRSFDSIPEVSEALCKAYRADDRIQQGINAVELCGDYEFASAAVQSLIAHSKQNQATNTFHYVFTRPVTSIMGEELPKWFEGAPHGLDLAYLFDFDDKHMEIFINSTFTDADKNMKLTMMKYWTNFAKTGNPNSDSLPDWPSFTEDKMEYMNLNLVSKSEAADANMKHRMKVWLKDIPEIVERHRKGSVNREEL</sequence>
<keyword evidence="6" id="KW-1185">Reference proteome</keyword>
<dbReference type="EC" id="3.1.1.-" evidence="3"/>
<evidence type="ECO:0000313" key="6">
    <source>
        <dbReference type="Proteomes" id="UP001217089"/>
    </source>
</evidence>
<dbReference type="Gene3D" id="3.40.50.1820">
    <property type="entry name" value="alpha/beta hydrolase"/>
    <property type="match status" value="1"/>
</dbReference>
<comment type="caution">
    <text evidence="5">The sequence shown here is derived from an EMBL/GenBank/DDBJ whole genome shotgun (WGS) entry which is preliminary data.</text>
</comment>
<feature type="domain" description="Carboxylesterase type B" evidence="4">
    <location>
        <begin position="2"/>
        <end position="405"/>
    </location>
</feature>
<dbReference type="InterPro" id="IPR002018">
    <property type="entry name" value="CarbesteraseB"/>
</dbReference>
<proteinExistence type="inferred from homology"/>
<dbReference type="Pfam" id="PF00135">
    <property type="entry name" value="COesterase"/>
    <property type="match status" value="1"/>
</dbReference>
<dbReference type="PROSITE" id="PS00122">
    <property type="entry name" value="CARBOXYLESTERASE_B_1"/>
    <property type="match status" value="1"/>
</dbReference>
<evidence type="ECO:0000256" key="1">
    <source>
        <dbReference type="ARBA" id="ARBA00005964"/>
    </source>
</evidence>
<evidence type="ECO:0000313" key="5">
    <source>
        <dbReference type="EMBL" id="KAJ8302995.1"/>
    </source>
</evidence>
<dbReference type="SUPFAM" id="SSF53474">
    <property type="entry name" value="alpha/beta-Hydrolases"/>
    <property type="match status" value="1"/>
</dbReference>
<accession>A0ABQ9EHH9</accession>
<dbReference type="InterPro" id="IPR019826">
    <property type="entry name" value="Carboxylesterase_B_AS"/>
</dbReference>
<comment type="similarity">
    <text evidence="1 3">Belongs to the type-B carboxylesterase/lipase family.</text>
</comment>
<protein>
    <recommendedName>
        <fullName evidence="3">Carboxylic ester hydrolase</fullName>
        <ecNumber evidence="3">3.1.1.-</ecNumber>
    </recommendedName>
</protein>
<organism evidence="5 6">
    <name type="scientific">Tegillarca granosa</name>
    <name type="common">Malaysian cockle</name>
    <name type="synonym">Anadara granosa</name>
    <dbReference type="NCBI Taxonomy" id="220873"/>
    <lineage>
        <taxon>Eukaryota</taxon>
        <taxon>Metazoa</taxon>
        <taxon>Spiralia</taxon>
        <taxon>Lophotrochozoa</taxon>
        <taxon>Mollusca</taxon>
        <taxon>Bivalvia</taxon>
        <taxon>Autobranchia</taxon>
        <taxon>Pteriomorphia</taxon>
        <taxon>Arcoida</taxon>
        <taxon>Arcoidea</taxon>
        <taxon>Arcidae</taxon>
        <taxon>Tegillarca</taxon>
    </lineage>
</organism>
<dbReference type="InterPro" id="IPR051093">
    <property type="entry name" value="Neuroligin/BSAL"/>
</dbReference>
<dbReference type="EMBL" id="JARBDR010000917">
    <property type="protein sequence ID" value="KAJ8302995.1"/>
    <property type="molecule type" value="Genomic_DNA"/>
</dbReference>
<keyword evidence="2 3" id="KW-0378">Hydrolase</keyword>
<name>A0ABQ9EHH9_TEGGR</name>
<dbReference type="InterPro" id="IPR029058">
    <property type="entry name" value="AB_hydrolase_fold"/>
</dbReference>